<dbReference type="InterPro" id="IPR003675">
    <property type="entry name" value="Rce1/LyrA-like_dom"/>
</dbReference>
<feature type="transmembrane region" description="Helical" evidence="2">
    <location>
        <begin position="169"/>
        <end position="188"/>
    </location>
</feature>
<feature type="transmembrane region" description="Helical" evidence="2">
    <location>
        <begin position="103"/>
        <end position="124"/>
    </location>
</feature>
<dbReference type="PATRIC" id="fig|1423820.4.peg.1263"/>
<dbReference type="PANTHER" id="PTHR43592">
    <property type="entry name" value="CAAX AMINO TERMINAL PROTEASE"/>
    <property type="match status" value="1"/>
</dbReference>
<feature type="transmembrane region" description="Helical" evidence="2">
    <location>
        <begin position="46"/>
        <end position="67"/>
    </location>
</feature>
<dbReference type="Proteomes" id="UP000051291">
    <property type="component" value="Unassembled WGS sequence"/>
</dbReference>
<evidence type="ECO:0000256" key="2">
    <source>
        <dbReference type="SAM" id="Phobius"/>
    </source>
</evidence>
<name>A0A0R1ZJZ2_9LACO</name>
<dbReference type="GO" id="GO:0004175">
    <property type="term" value="F:endopeptidase activity"/>
    <property type="evidence" value="ECO:0007669"/>
    <property type="project" value="UniProtKB-ARBA"/>
</dbReference>
<sequence>MKENSKLKPLITYVIWLICFLLIQFCWEWVFLKFHIGDGFDLQKRILFRMGILEIIMLIFCWGFNHFYTHEKLLFKKTFYLSFLGDFLIVLYVIVFEKNLSRIHAPLFCLVTALLIACAEEFIMRGMLLPSIMHHVQSKHTIWKGIFLSSFLFGVTHSMNILHQSAYQTLLQMIGTFLLGIILAVIYLKSGNLIMPILLHGLLDACSIGISTSHSTTMLNNHGNPLGTFILFVLALLFLATVVSKKQQGKIENRFNL</sequence>
<accession>A0A0R1ZJZ2</accession>
<reference evidence="4 5" key="1">
    <citation type="journal article" date="2015" name="Genome Announc.">
        <title>Expanding the biotechnology potential of lactobacilli through comparative genomics of 213 strains and associated genera.</title>
        <authorList>
            <person name="Sun Z."/>
            <person name="Harris H.M."/>
            <person name="McCann A."/>
            <person name="Guo C."/>
            <person name="Argimon S."/>
            <person name="Zhang W."/>
            <person name="Yang X."/>
            <person name="Jeffery I.B."/>
            <person name="Cooney J.C."/>
            <person name="Kagawa T.F."/>
            <person name="Liu W."/>
            <person name="Song Y."/>
            <person name="Salvetti E."/>
            <person name="Wrobel A."/>
            <person name="Rasinkangas P."/>
            <person name="Parkhill J."/>
            <person name="Rea M.C."/>
            <person name="O'Sullivan O."/>
            <person name="Ritari J."/>
            <person name="Douillard F.P."/>
            <person name="Paul Ross R."/>
            <person name="Yang R."/>
            <person name="Briner A.E."/>
            <person name="Felis G.E."/>
            <person name="de Vos W.M."/>
            <person name="Barrangou R."/>
            <person name="Klaenhammer T.R."/>
            <person name="Caufield P.W."/>
            <person name="Cui Y."/>
            <person name="Zhang H."/>
            <person name="O'Toole P.W."/>
        </authorList>
    </citation>
    <scope>NUCLEOTIDE SEQUENCE [LARGE SCALE GENOMIC DNA]</scope>
    <source>
        <strain evidence="4 5">DSM 20653</strain>
    </source>
</reference>
<comment type="similarity">
    <text evidence="1">Belongs to the UPF0177 family.</text>
</comment>
<feature type="transmembrane region" description="Helical" evidence="2">
    <location>
        <begin position="145"/>
        <end position="163"/>
    </location>
</feature>
<keyword evidence="2" id="KW-0812">Transmembrane</keyword>
<gene>
    <name evidence="4" type="ORF">FC64_GL001237</name>
</gene>
<dbReference type="Pfam" id="PF02517">
    <property type="entry name" value="Rce1-like"/>
    <property type="match status" value="1"/>
</dbReference>
<comment type="caution">
    <text evidence="4">The sequence shown here is derived from an EMBL/GenBank/DDBJ whole genome shotgun (WGS) entry which is preliminary data.</text>
</comment>
<evidence type="ECO:0000313" key="5">
    <source>
        <dbReference type="Proteomes" id="UP000051291"/>
    </source>
</evidence>
<feature type="domain" description="CAAX prenyl protease 2/Lysostaphin resistance protein A-like" evidence="3">
    <location>
        <begin position="105"/>
        <end position="205"/>
    </location>
</feature>
<organism evidence="4 5">
    <name type="scientific">Ligilactobacillus araffinosus DSM 20653</name>
    <dbReference type="NCBI Taxonomy" id="1423820"/>
    <lineage>
        <taxon>Bacteria</taxon>
        <taxon>Bacillati</taxon>
        <taxon>Bacillota</taxon>
        <taxon>Bacilli</taxon>
        <taxon>Lactobacillales</taxon>
        <taxon>Lactobacillaceae</taxon>
        <taxon>Ligilactobacillus</taxon>
    </lineage>
</organism>
<keyword evidence="2" id="KW-1133">Transmembrane helix</keyword>
<feature type="transmembrane region" description="Helical" evidence="2">
    <location>
        <begin position="226"/>
        <end position="244"/>
    </location>
</feature>
<dbReference type="STRING" id="1423820.FC64_GL001237"/>
<dbReference type="GO" id="GO:0080120">
    <property type="term" value="P:CAAX-box protein maturation"/>
    <property type="evidence" value="ECO:0007669"/>
    <property type="project" value="UniProtKB-ARBA"/>
</dbReference>
<dbReference type="PANTHER" id="PTHR43592:SF15">
    <property type="entry name" value="CAAX AMINO TERMINAL PROTEASE FAMILY PROTEIN"/>
    <property type="match status" value="1"/>
</dbReference>
<evidence type="ECO:0000313" key="4">
    <source>
        <dbReference type="EMBL" id="KRM52041.1"/>
    </source>
</evidence>
<dbReference type="RefSeq" id="WP_057907056.1">
    <property type="nucleotide sequence ID" value="NZ_AYYZ01000029.1"/>
</dbReference>
<proteinExistence type="inferred from homology"/>
<feature type="transmembrane region" description="Helical" evidence="2">
    <location>
        <begin position="79"/>
        <end position="97"/>
    </location>
</feature>
<keyword evidence="2" id="KW-0472">Membrane</keyword>
<protein>
    <recommendedName>
        <fullName evidence="3">CAAX prenyl protease 2/Lysostaphin resistance protein A-like domain-containing protein</fullName>
    </recommendedName>
</protein>
<feature type="transmembrane region" description="Helical" evidence="2">
    <location>
        <begin position="12"/>
        <end position="34"/>
    </location>
</feature>
<dbReference type="AlphaFoldDB" id="A0A0R1ZJZ2"/>
<dbReference type="EMBL" id="AYYZ01000029">
    <property type="protein sequence ID" value="KRM52041.1"/>
    <property type="molecule type" value="Genomic_DNA"/>
</dbReference>
<keyword evidence="5" id="KW-1185">Reference proteome</keyword>
<evidence type="ECO:0000256" key="1">
    <source>
        <dbReference type="ARBA" id="ARBA00009067"/>
    </source>
</evidence>
<evidence type="ECO:0000259" key="3">
    <source>
        <dbReference type="Pfam" id="PF02517"/>
    </source>
</evidence>